<dbReference type="PANTHER" id="PTHR33221">
    <property type="entry name" value="WINGED HELIX-TURN-HELIX TRANSCRIPTIONAL REGULATOR, RRF2 FAMILY"/>
    <property type="match status" value="1"/>
</dbReference>
<dbReference type="SUPFAM" id="SSF46785">
    <property type="entry name" value="Winged helix' DNA-binding domain"/>
    <property type="match status" value="1"/>
</dbReference>
<keyword evidence="1" id="KW-0238">DNA-binding</keyword>
<dbReference type="Pfam" id="PF02082">
    <property type="entry name" value="Rrf2"/>
    <property type="match status" value="1"/>
</dbReference>
<dbReference type="AlphaFoldDB" id="A0AAP3AG20"/>
<dbReference type="PANTHER" id="PTHR33221:SF4">
    <property type="entry name" value="HTH-TYPE TRANSCRIPTIONAL REPRESSOR NSRR"/>
    <property type="match status" value="1"/>
</dbReference>
<protein>
    <submittedName>
        <fullName evidence="3">Rrf2 family transcriptional regulator</fullName>
    </submittedName>
</protein>
<evidence type="ECO:0000256" key="1">
    <source>
        <dbReference type="ARBA" id="ARBA00023125"/>
    </source>
</evidence>
<organism evidence="3 4">
    <name type="scientific">Micrococcus luteus</name>
    <name type="common">Micrococcus lysodeikticus</name>
    <dbReference type="NCBI Taxonomy" id="1270"/>
    <lineage>
        <taxon>Bacteria</taxon>
        <taxon>Bacillati</taxon>
        <taxon>Actinomycetota</taxon>
        <taxon>Actinomycetes</taxon>
        <taxon>Micrococcales</taxon>
        <taxon>Micrococcaceae</taxon>
        <taxon>Micrococcus</taxon>
    </lineage>
</organism>
<proteinExistence type="predicted"/>
<dbReference type="InterPro" id="IPR000944">
    <property type="entry name" value="Tscrpt_reg_Rrf2"/>
</dbReference>
<gene>
    <name evidence="3" type="ORF">M3A82_003420</name>
</gene>
<dbReference type="GO" id="GO:0005829">
    <property type="term" value="C:cytosol"/>
    <property type="evidence" value="ECO:0007669"/>
    <property type="project" value="TreeGrafter"/>
</dbReference>
<comment type="cofactor">
    <cofactor evidence="2">
        <name>[2Fe-2S] cluster</name>
        <dbReference type="ChEBI" id="CHEBI:190135"/>
    </cofactor>
</comment>
<evidence type="ECO:0000313" key="3">
    <source>
        <dbReference type="EMBL" id="MCV7628396.1"/>
    </source>
</evidence>
<dbReference type="Proteomes" id="UP001205867">
    <property type="component" value="Unassembled WGS sequence"/>
</dbReference>
<dbReference type="RefSeq" id="WP_095695320.1">
    <property type="nucleotide sequence ID" value="NZ_CBDRLD010000014.1"/>
</dbReference>
<dbReference type="EMBL" id="JALXKZ020000004">
    <property type="protein sequence ID" value="MCV7628396.1"/>
    <property type="molecule type" value="Genomic_DNA"/>
</dbReference>
<accession>A0AAP3AG20</accession>
<evidence type="ECO:0000313" key="4">
    <source>
        <dbReference type="Proteomes" id="UP001205867"/>
    </source>
</evidence>
<dbReference type="GO" id="GO:0003700">
    <property type="term" value="F:DNA-binding transcription factor activity"/>
    <property type="evidence" value="ECO:0007669"/>
    <property type="project" value="TreeGrafter"/>
</dbReference>
<dbReference type="InterPro" id="IPR036390">
    <property type="entry name" value="WH_DNA-bd_sf"/>
</dbReference>
<dbReference type="InterPro" id="IPR036388">
    <property type="entry name" value="WH-like_DNA-bd_sf"/>
</dbReference>
<sequence length="152" mass="16320">MKLSAYTDVCLRVLMTLAAAEGERLTSQQIADRIQVPYNHVIKAVAELRRRGTIEVLRGRHGGAMIAAAGLDQRVGELVRTLSSRDEVIDCAGRDSGVACPYAGDCRLRGALHRAREAFLAELDTVRIRDLVSAGPVGGPVLLGLPEIPVAH</sequence>
<name>A0AAP3AG20_MICLU</name>
<dbReference type="Gene3D" id="1.10.10.10">
    <property type="entry name" value="Winged helix-like DNA-binding domain superfamily/Winged helix DNA-binding domain"/>
    <property type="match status" value="1"/>
</dbReference>
<dbReference type="GO" id="GO:0003677">
    <property type="term" value="F:DNA binding"/>
    <property type="evidence" value="ECO:0007669"/>
    <property type="project" value="UniProtKB-KW"/>
</dbReference>
<comment type="caution">
    <text evidence="3">The sequence shown here is derived from an EMBL/GenBank/DDBJ whole genome shotgun (WGS) entry which is preliminary data.</text>
</comment>
<reference evidence="3" key="1">
    <citation type="submission" date="2023-06" db="EMBL/GenBank/DDBJ databases">
        <title>lsaBGC provides a comprehensive framework for evolutionary analysis of biosynthetic gene clusters within focal taxa.</title>
        <authorList>
            <person name="Salamzade R."/>
            <person name="Sandstrom S."/>
            <person name="Kalan L.R."/>
        </authorList>
    </citation>
    <scope>NUCLEOTIDE SEQUENCE</scope>
    <source>
        <strain evidence="3">P3-SID899</strain>
    </source>
</reference>
<evidence type="ECO:0000256" key="2">
    <source>
        <dbReference type="ARBA" id="ARBA00034078"/>
    </source>
</evidence>
<dbReference type="PROSITE" id="PS51197">
    <property type="entry name" value="HTH_RRF2_2"/>
    <property type="match status" value="1"/>
</dbReference>